<gene>
    <name evidence="1" type="ORF">CLUMA_CG020568</name>
</gene>
<keyword evidence="2" id="KW-1185">Reference proteome</keyword>
<sequence length="73" mass="8437">MGKCYNIEINLIAFQEKLGILKIHGKCYMTKERVSSFSLKAKYKKNLSLDDVLQVNAEKEFSFSFHLGKDFIS</sequence>
<evidence type="ECO:0000313" key="1">
    <source>
        <dbReference type="EMBL" id="CRL07603.1"/>
    </source>
</evidence>
<evidence type="ECO:0000313" key="2">
    <source>
        <dbReference type="Proteomes" id="UP000183832"/>
    </source>
</evidence>
<organism evidence="1 2">
    <name type="scientific">Clunio marinus</name>
    <dbReference type="NCBI Taxonomy" id="568069"/>
    <lineage>
        <taxon>Eukaryota</taxon>
        <taxon>Metazoa</taxon>
        <taxon>Ecdysozoa</taxon>
        <taxon>Arthropoda</taxon>
        <taxon>Hexapoda</taxon>
        <taxon>Insecta</taxon>
        <taxon>Pterygota</taxon>
        <taxon>Neoptera</taxon>
        <taxon>Endopterygota</taxon>
        <taxon>Diptera</taxon>
        <taxon>Nematocera</taxon>
        <taxon>Chironomoidea</taxon>
        <taxon>Chironomidae</taxon>
        <taxon>Clunio</taxon>
    </lineage>
</organism>
<name>A0A1J1J5B8_9DIPT</name>
<accession>A0A1J1J5B8</accession>
<dbReference type="AlphaFoldDB" id="A0A1J1J5B8"/>
<dbReference type="EMBL" id="CVRI01000072">
    <property type="protein sequence ID" value="CRL07603.1"/>
    <property type="molecule type" value="Genomic_DNA"/>
</dbReference>
<proteinExistence type="predicted"/>
<dbReference type="Proteomes" id="UP000183832">
    <property type="component" value="Unassembled WGS sequence"/>
</dbReference>
<protein>
    <submittedName>
        <fullName evidence="1">CLUMA_CG020568, isoform A</fullName>
    </submittedName>
</protein>
<reference evidence="1 2" key="1">
    <citation type="submission" date="2015-04" db="EMBL/GenBank/DDBJ databases">
        <authorList>
            <person name="Syromyatnikov M.Y."/>
            <person name="Popov V.N."/>
        </authorList>
    </citation>
    <scope>NUCLEOTIDE SEQUENCE [LARGE SCALE GENOMIC DNA]</scope>
</reference>